<organism evidence="5 6">
    <name type="scientific">Hasllibacter halocynthiae</name>
    <dbReference type="NCBI Taxonomy" id="595589"/>
    <lineage>
        <taxon>Bacteria</taxon>
        <taxon>Pseudomonadati</taxon>
        <taxon>Pseudomonadota</taxon>
        <taxon>Alphaproteobacteria</taxon>
        <taxon>Rhodobacterales</taxon>
        <taxon>Roseobacteraceae</taxon>
        <taxon>Hasllibacter</taxon>
    </lineage>
</organism>
<comment type="similarity">
    <text evidence="1 4">Belongs to the short-chain dehydrogenases/reductases (SDR) family.</text>
</comment>
<dbReference type="PROSITE" id="PS00061">
    <property type="entry name" value="ADH_SHORT"/>
    <property type="match status" value="1"/>
</dbReference>
<proteinExistence type="inferred from homology"/>
<comment type="caution">
    <text evidence="5">The sequence shown here is derived from an EMBL/GenBank/DDBJ whole genome shotgun (WGS) entry which is preliminary data.</text>
</comment>
<dbReference type="Proteomes" id="UP000238801">
    <property type="component" value="Unassembled WGS sequence"/>
</dbReference>
<dbReference type="PANTHER" id="PTHR43391:SF14">
    <property type="entry name" value="DEHYDROGENASE_REDUCTASE SDR FAMILY PROTEIN 7-LIKE"/>
    <property type="match status" value="1"/>
</dbReference>
<dbReference type="PRINTS" id="PR00081">
    <property type="entry name" value="GDHRDH"/>
</dbReference>
<name>A0A2T0X9Y1_9RHOB</name>
<dbReference type="InterPro" id="IPR036291">
    <property type="entry name" value="NAD(P)-bd_dom_sf"/>
</dbReference>
<dbReference type="AlphaFoldDB" id="A0A2T0X9Y1"/>
<evidence type="ECO:0000256" key="1">
    <source>
        <dbReference type="ARBA" id="ARBA00006484"/>
    </source>
</evidence>
<dbReference type="PANTHER" id="PTHR43391">
    <property type="entry name" value="RETINOL DEHYDROGENASE-RELATED"/>
    <property type="match status" value="1"/>
</dbReference>
<evidence type="ECO:0000256" key="2">
    <source>
        <dbReference type="ARBA" id="ARBA00022857"/>
    </source>
</evidence>
<dbReference type="CDD" id="cd05233">
    <property type="entry name" value="SDR_c"/>
    <property type="match status" value="1"/>
</dbReference>
<evidence type="ECO:0000313" key="5">
    <source>
        <dbReference type="EMBL" id="PRY95746.1"/>
    </source>
</evidence>
<dbReference type="SUPFAM" id="SSF51735">
    <property type="entry name" value="NAD(P)-binding Rossmann-fold domains"/>
    <property type="match status" value="1"/>
</dbReference>
<dbReference type="Gene3D" id="3.40.50.720">
    <property type="entry name" value="NAD(P)-binding Rossmann-like Domain"/>
    <property type="match status" value="1"/>
</dbReference>
<keyword evidence="2" id="KW-0521">NADP</keyword>
<sequence length="291" mass="30906">MPSLENRVVLITGPARNIGREIARAVARDGGHPVLAGLEFDRLERLRDEIGGRALAVEMDVTDDASVAAAFDAAAATFGRVDVVVSNAGVMGSGAVEAVGANFLDRMLAINLTGTYRVAHHAVPYLTLTRGYFLSVCSTAAVGHSPLQSHYCASKAGVYAMMDCFRQEVAHRGIDVGVLCPNFVAPATESGEPGPGTDELMKQLWGNVNAEGTGTPVADVARDAVHAMRVRARETTSPRSMFFVLKAPRLIQRLFEGRFKADNVEQAVEASRRLSGEGRSVTTAIGPTLQG</sequence>
<dbReference type="OrthoDB" id="9810734at2"/>
<evidence type="ECO:0000313" key="6">
    <source>
        <dbReference type="Proteomes" id="UP000238801"/>
    </source>
</evidence>
<dbReference type="GO" id="GO:0016491">
    <property type="term" value="F:oxidoreductase activity"/>
    <property type="evidence" value="ECO:0007669"/>
    <property type="project" value="UniProtKB-KW"/>
</dbReference>
<dbReference type="RefSeq" id="WP_158259365.1">
    <property type="nucleotide sequence ID" value="NZ_PVTT01000001.1"/>
</dbReference>
<evidence type="ECO:0000256" key="3">
    <source>
        <dbReference type="ARBA" id="ARBA00023002"/>
    </source>
</evidence>
<protein>
    <submittedName>
        <fullName evidence="5">NADP-dependent 3-hydroxy acid dehydrogenase YdfG</fullName>
    </submittedName>
</protein>
<dbReference type="InterPro" id="IPR002347">
    <property type="entry name" value="SDR_fam"/>
</dbReference>
<evidence type="ECO:0000256" key="4">
    <source>
        <dbReference type="RuleBase" id="RU000363"/>
    </source>
</evidence>
<dbReference type="InterPro" id="IPR020904">
    <property type="entry name" value="Sc_DH/Rdtase_CS"/>
</dbReference>
<accession>A0A2T0X9Y1</accession>
<reference evidence="5 6" key="1">
    <citation type="submission" date="2018-03" db="EMBL/GenBank/DDBJ databases">
        <title>Genomic Encyclopedia of Archaeal and Bacterial Type Strains, Phase II (KMG-II): from individual species to whole genera.</title>
        <authorList>
            <person name="Goeker M."/>
        </authorList>
    </citation>
    <scope>NUCLEOTIDE SEQUENCE [LARGE SCALE GENOMIC DNA]</scope>
    <source>
        <strain evidence="5 6">DSM 29318</strain>
    </source>
</reference>
<keyword evidence="3" id="KW-0560">Oxidoreductase</keyword>
<dbReference type="Pfam" id="PF00106">
    <property type="entry name" value="adh_short"/>
    <property type="match status" value="1"/>
</dbReference>
<dbReference type="PRINTS" id="PR00080">
    <property type="entry name" value="SDRFAMILY"/>
</dbReference>
<dbReference type="EMBL" id="PVTT01000001">
    <property type="protein sequence ID" value="PRY95746.1"/>
    <property type="molecule type" value="Genomic_DNA"/>
</dbReference>
<gene>
    <name evidence="5" type="ORF">BCF33_1373</name>
</gene>
<keyword evidence="6" id="KW-1185">Reference proteome</keyword>